<evidence type="ECO:0000256" key="3">
    <source>
        <dbReference type="ARBA" id="ARBA00022452"/>
    </source>
</evidence>
<organism evidence="12 13">
    <name type="scientific">Haliscomenobacter hydrossis (strain ATCC 27775 / DSM 1100 / LMG 10767 / O)</name>
    <dbReference type="NCBI Taxonomy" id="760192"/>
    <lineage>
        <taxon>Bacteria</taxon>
        <taxon>Pseudomonadati</taxon>
        <taxon>Bacteroidota</taxon>
        <taxon>Saprospiria</taxon>
        <taxon>Saprospirales</taxon>
        <taxon>Haliscomenobacteraceae</taxon>
        <taxon>Haliscomenobacter</taxon>
    </lineage>
</organism>
<evidence type="ECO:0000256" key="7">
    <source>
        <dbReference type="ARBA" id="ARBA00023237"/>
    </source>
</evidence>
<keyword evidence="4 8" id="KW-0812">Transmembrane</keyword>
<reference evidence="12 13" key="1">
    <citation type="journal article" date="2011" name="Stand. Genomic Sci.">
        <title>Complete genome sequence of Haliscomenobacter hydrossis type strain (O).</title>
        <authorList>
            <consortium name="US DOE Joint Genome Institute (JGI-PGF)"/>
            <person name="Daligault H."/>
            <person name="Lapidus A."/>
            <person name="Zeytun A."/>
            <person name="Nolan M."/>
            <person name="Lucas S."/>
            <person name="Del Rio T.G."/>
            <person name="Tice H."/>
            <person name="Cheng J.F."/>
            <person name="Tapia R."/>
            <person name="Han C."/>
            <person name="Goodwin L."/>
            <person name="Pitluck S."/>
            <person name="Liolios K."/>
            <person name="Pagani I."/>
            <person name="Ivanova N."/>
            <person name="Huntemann M."/>
            <person name="Mavromatis K."/>
            <person name="Mikhailova N."/>
            <person name="Pati A."/>
            <person name="Chen A."/>
            <person name="Palaniappan K."/>
            <person name="Land M."/>
            <person name="Hauser L."/>
            <person name="Brambilla E.M."/>
            <person name="Rohde M."/>
            <person name="Verbarg S."/>
            <person name="Goker M."/>
            <person name="Bristow J."/>
            <person name="Eisen J.A."/>
            <person name="Markowitz V."/>
            <person name="Hugenholtz P."/>
            <person name="Kyrpides N.C."/>
            <person name="Klenk H.P."/>
            <person name="Woyke T."/>
        </authorList>
    </citation>
    <scope>NUCLEOTIDE SEQUENCE [LARGE SCALE GENOMIC DNA]</scope>
    <source>
        <strain evidence="13">ATCC 27775 / DSM 1100 / LMG 10767 / O</strain>
    </source>
</reference>
<evidence type="ECO:0000256" key="1">
    <source>
        <dbReference type="ARBA" id="ARBA00004571"/>
    </source>
</evidence>
<dbReference type="SUPFAM" id="SSF49464">
    <property type="entry name" value="Carboxypeptidase regulatory domain-like"/>
    <property type="match status" value="1"/>
</dbReference>
<reference key="2">
    <citation type="submission" date="2011-04" db="EMBL/GenBank/DDBJ databases">
        <title>Complete sequence of chromosome of Haliscomenobacter hydrossis DSM 1100.</title>
        <authorList>
            <consortium name="US DOE Joint Genome Institute (JGI-PGF)"/>
            <person name="Lucas S."/>
            <person name="Han J."/>
            <person name="Lapidus A."/>
            <person name="Bruce D."/>
            <person name="Goodwin L."/>
            <person name="Pitluck S."/>
            <person name="Peters L."/>
            <person name="Kyrpides N."/>
            <person name="Mavromatis K."/>
            <person name="Ivanova N."/>
            <person name="Ovchinnikova G."/>
            <person name="Pagani I."/>
            <person name="Daligault H."/>
            <person name="Detter J.C."/>
            <person name="Han C."/>
            <person name="Land M."/>
            <person name="Hauser L."/>
            <person name="Markowitz V."/>
            <person name="Cheng J.-F."/>
            <person name="Hugenholtz P."/>
            <person name="Woyke T."/>
            <person name="Wu D."/>
            <person name="Verbarg S."/>
            <person name="Frueling A."/>
            <person name="Brambilla E."/>
            <person name="Klenk H.-P."/>
            <person name="Eisen J.A."/>
        </authorList>
    </citation>
    <scope>NUCLEOTIDE SEQUENCE</scope>
    <source>
        <strain>DSM 1100</strain>
    </source>
</reference>
<evidence type="ECO:0000256" key="5">
    <source>
        <dbReference type="ARBA" id="ARBA00023077"/>
    </source>
</evidence>
<sequence>MTNLDTHSTSRVANKERFFFVLRPTLLLAAFVLALSSAFAQITLSGTVTSEDKQALIGATVVVKGSGTGMVTDIDGKYTIEVPDRNAILVFSYTGFAEQEITVGSQTQIDIVLQVDIQRLNELVVVGYGSQKKRDVTGSVTNISDKDFIKGNIATPEQLVNGKIAGVQITSNGGAPGAGSRIRIRGGSSLNANNDPLIVIDGVPLDNTGVSGAANPLSFINPNDIENFTILKDASAAAIYGSRASNGVILITTKKGKAGDKMRISFSSVLSSSTRSGVIDVLGAAEFRDTVNSRGTAAQKALLGNANTDWQDQIYQTAFSHDNNLSLTGALKNLPYRASVGFMDQNGILKTSNMNRLSGSIGINPSFFDKHLKVDVNLKGTSINNRFANQGAIGSAVNFDPTQPIRSGNEALGGYFEFLDPATKNPNTLAPRNPLALLNQRNDESTVGRIIGNVVLDYKFHFLPELRANLNVGLDRSNSEGNINVPLGVAQFFDRGGQVATYTQNKNNKTLEFYLNYVREFGIHRVDLMGGYSYQDFLRESTDLDKNIQGEVYNDVFFKTQNTLVSFYTRVNYALKEKYLLTFTLRRDGSSRFSPDNRWGTFPSAAFAWKINEEGFMQGSNLFSNLKLRLGYGVTGQQDVGSDYPYLSRYTPSEPTAQYQFGNDFFATLRPEGYDANIKWEQTETLNAGLDWANRNGRISGAIDVYSRKTKDLLSVIPVPAGSNLTNQILTNVGNIENSGVEFTLNTRLIEKEKLSWDFGFNVTFNQNEVTNLTKVPNPNYQGVLVGGISGGVGNTLQIHTVGFPTFSYFVQKQVYDEGGKPVEGLYADLNGDGQVNLDDRYRYQQADPRLFLGINSQINIEDFSLSFVLRGNFDNYVYNNVVSNNGTYRGLTGTNNFLLNLSPNVLETGFLNNQYFSDYYIENGSFLRLDNLTLGYNLKGLLGGTSNTQISLIGQNLFTITKYSGLDPEIAGGIDNNVYPRPRILSFGLNVSF</sequence>
<evidence type="ECO:0000259" key="11">
    <source>
        <dbReference type="Pfam" id="PF07715"/>
    </source>
</evidence>
<dbReference type="PROSITE" id="PS52016">
    <property type="entry name" value="TONB_DEPENDENT_REC_3"/>
    <property type="match status" value="1"/>
</dbReference>
<dbReference type="EMBL" id="CP002691">
    <property type="protein sequence ID" value="AEE48300.1"/>
    <property type="molecule type" value="Genomic_DNA"/>
</dbReference>
<protein>
    <submittedName>
        <fullName evidence="12">TonB-dependent receptor plug</fullName>
    </submittedName>
</protein>
<evidence type="ECO:0000256" key="8">
    <source>
        <dbReference type="PROSITE-ProRule" id="PRU01360"/>
    </source>
</evidence>
<keyword evidence="6 8" id="KW-0472">Membrane</keyword>
<dbReference type="Proteomes" id="UP000008461">
    <property type="component" value="Chromosome"/>
</dbReference>
<evidence type="ECO:0000256" key="9">
    <source>
        <dbReference type="RuleBase" id="RU003357"/>
    </source>
</evidence>
<dbReference type="InterPro" id="IPR039426">
    <property type="entry name" value="TonB-dep_rcpt-like"/>
</dbReference>
<name>F4KX72_HALH1</name>
<dbReference type="Gene3D" id="2.60.40.1120">
    <property type="entry name" value="Carboxypeptidase-like, regulatory domain"/>
    <property type="match status" value="1"/>
</dbReference>
<dbReference type="FunFam" id="2.60.40.1120:FF:000003">
    <property type="entry name" value="Outer membrane protein Omp121"/>
    <property type="match status" value="1"/>
</dbReference>
<proteinExistence type="inferred from homology"/>
<feature type="domain" description="TonB-dependent receptor plug" evidence="11">
    <location>
        <begin position="132"/>
        <end position="248"/>
    </location>
</feature>
<dbReference type="NCBIfam" id="TIGR04057">
    <property type="entry name" value="SusC_RagA_signa"/>
    <property type="match status" value="1"/>
</dbReference>
<evidence type="ECO:0000256" key="6">
    <source>
        <dbReference type="ARBA" id="ARBA00023136"/>
    </source>
</evidence>
<evidence type="ECO:0000313" key="12">
    <source>
        <dbReference type="EMBL" id="AEE48300.1"/>
    </source>
</evidence>
<dbReference type="InterPro" id="IPR023996">
    <property type="entry name" value="TonB-dep_OMP_SusC/RagA"/>
</dbReference>
<evidence type="ECO:0000256" key="2">
    <source>
        <dbReference type="ARBA" id="ARBA00022448"/>
    </source>
</evidence>
<dbReference type="InterPro" id="IPR023997">
    <property type="entry name" value="TonB-dep_OMP_SusC/RagA_CS"/>
</dbReference>
<dbReference type="Gene3D" id="2.170.130.10">
    <property type="entry name" value="TonB-dependent receptor, plug domain"/>
    <property type="match status" value="1"/>
</dbReference>
<gene>
    <name evidence="12" type="ordered locus">Halhy_0389</name>
</gene>
<dbReference type="FunFam" id="2.170.130.10:FF:000008">
    <property type="entry name" value="SusC/RagA family TonB-linked outer membrane protein"/>
    <property type="match status" value="1"/>
</dbReference>
<dbReference type="Pfam" id="PF07715">
    <property type="entry name" value="Plug"/>
    <property type="match status" value="1"/>
</dbReference>
<dbReference type="NCBIfam" id="TIGR04056">
    <property type="entry name" value="OMP_RagA_SusC"/>
    <property type="match status" value="1"/>
</dbReference>
<keyword evidence="13" id="KW-1185">Reference proteome</keyword>
<dbReference type="Pfam" id="PF13715">
    <property type="entry name" value="CarbopepD_reg_2"/>
    <property type="match status" value="1"/>
</dbReference>
<keyword evidence="5 9" id="KW-0798">TonB box</keyword>
<dbReference type="AlphaFoldDB" id="F4KX72"/>
<dbReference type="Pfam" id="PF00593">
    <property type="entry name" value="TonB_dep_Rec_b-barrel"/>
    <property type="match status" value="1"/>
</dbReference>
<evidence type="ECO:0000259" key="10">
    <source>
        <dbReference type="Pfam" id="PF00593"/>
    </source>
</evidence>
<dbReference type="SUPFAM" id="SSF56935">
    <property type="entry name" value="Porins"/>
    <property type="match status" value="1"/>
</dbReference>
<comment type="similarity">
    <text evidence="8 9">Belongs to the TonB-dependent receptor family.</text>
</comment>
<comment type="subcellular location">
    <subcellularLocation>
        <location evidence="1 8">Cell outer membrane</location>
        <topology evidence="1 8">Multi-pass membrane protein</topology>
    </subcellularLocation>
</comment>
<dbReference type="KEGG" id="hhy:Halhy_0389"/>
<evidence type="ECO:0000256" key="4">
    <source>
        <dbReference type="ARBA" id="ARBA00022692"/>
    </source>
</evidence>
<accession>F4KX72</accession>
<dbReference type="eggNOG" id="COG4206">
    <property type="taxonomic scope" value="Bacteria"/>
</dbReference>
<keyword evidence="12" id="KW-0675">Receptor</keyword>
<dbReference type="InterPro" id="IPR000531">
    <property type="entry name" value="Beta-barrel_TonB"/>
</dbReference>
<dbReference type="Gene3D" id="2.40.170.20">
    <property type="entry name" value="TonB-dependent receptor, beta-barrel domain"/>
    <property type="match status" value="1"/>
</dbReference>
<dbReference type="InterPro" id="IPR012910">
    <property type="entry name" value="Plug_dom"/>
</dbReference>
<dbReference type="HOGENOM" id="CLU_004317_0_2_10"/>
<keyword evidence="7 8" id="KW-0998">Cell outer membrane</keyword>
<dbReference type="InterPro" id="IPR036942">
    <property type="entry name" value="Beta-barrel_TonB_sf"/>
</dbReference>
<feature type="domain" description="TonB-dependent receptor-like beta-barrel" evidence="10">
    <location>
        <begin position="414"/>
        <end position="785"/>
    </location>
</feature>
<dbReference type="InterPro" id="IPR037066">
    <property type="entry name" value="Plug_dom_sf"/>
</dbReference>
<dbReference type="RefSeq" id="WP_013762864.1">
    <property type="nucleotide sequence ID" value="NC_015510.1"/>
</dbReference>
<dbReference type="GO" id="GO:0009279">
    <property type="term" value="C:cell outer membrane"/>
    <property type="evidence" value="ECO:0007669"/>
    <property type="project" value="UniProtKB-SubCell"/>
</dbReference>
<keyword evidence="2 8" id="KW-0813">Transport</keyword>
<dbReference type="eggNOG" id="COG4771">
    <property type="taxonomic scope" value="Bacteria"/>
</dbReference>
<dbReference type="InterPro" id="IPR008969">
    <property type="entry name" value="CarboxyPept-like_regulatory"/>
</dbReference>
<dbReference type="STRING" id="760192.Halhy_0389"/>
<keyword evidence="3 8" id="KW-1134">Transmembrane beta strand</keyword>
<evidence type="ECO:0000313" key="13">
    <source>
        <dbReference type="Proteomes" id="UP000008461"/>
    </source>
</evidence>
<dbReference type="OrthoDB" id="9768177at2"/>